<dbReference type="OrthoDB" id="282859at2"/>
<comment type="caution">
    <text evidence="1">The sequence shown here is derived from an EMBL/GenBank/DDBJ whole genome shotgun (WGS) entry which is preliminary data.</text>
</comment>
<accession>A0A506PG88</accession>
<evidence type="ECO:0000313" key="1">
    <source>
        <dbReference type="EMBL" id="TPV32881.1"/>
    </source>
</evidence>
<dbReference type="AlphaFoldDB" id="A0A506PG88"/>
<protein>
    <recommendedName>
        <fullName evidence="3">Outer membrane lipoprotein-sorting protein</fullName>
    </recommendedName>
</protein>
<dbReference type="EMBL" id="VHIQ01000005">
    <property type="protein sequence ID" value="TPV32881.1"/>
    <property type="molecule type" value="Genomic_DNA"/>
</dbReference>
<keyword evidence="2" id="KW-1185">Reference proteome</keyword>
<reference evidence="1 2" key="1">
    <citation type="submission" date="2019-06" db="EMBL/GenBank/DDBJ databases">
        <title>Flavobacteriaceae Paucihalobacterium erythroidium CWB-1, complete genome.</title>
        <authorList>
            <person name="Wu S."/>
        </authorList>
    </citation>
    <scope>NUCLEOTIDE SEQUENCE [LARGE SCALE GENOMIC DNA]</scope>
    <source>
        <strain evidence="1 2">CWB-1</strain>
    </source>
</reference>
<dbReference type="Proteomes" id="UP000317332">
    <property type="component" value="Unassembled WGS sequence"/>
</dbReference>
<organism evidence="1 2">
    <name type="scientific">Paucihalobacter ruber</name>
    <dbReference type="NCBI Taxonomy" id="2567861"/>
    <lineage>
        <taxon>Bacteria</taxon>
        <taxon>Pseudomonadati</taxon>
        <taxon>Bacteroidota</taxon>
        <taxon>Flavobacteriia</taxon>
        <taxon>Flavobacteriales</taxon>
        <taxon>Flavobacteriaceae</taxon>
        <taxon>Paucihalobacter</taxon>
    </lineage>
</organism>
<evidence type="ECO:0000313" key="2">
    <source>
        <dbReference type="Proteomes" id="UP000317332"/>
    </source>
</evidence>
<name>A0A506PG88_9FLAO</name>
<sequence>MMKNVLIVFCVLCAINCDNSPKSEKKISRKFQVEQSRFPTVLEQIFEVHGGLNRWEQMKRLEFSFDNSNTTERHSVDLKSRKTLIESEAYTIGFDGSNTWIKSDNNTFNIDPKFYYNRMFYLYAMPFVVSDPGIFYTERKDATLEFERYGAVHIGFRRSIGTSPQDEYIIYYNKKTMEMTWLAYTVTYFDKKRSTDWYFVKYDNWQEVNGLKLPKTMITYSTKDDKPSEPIKTINFFDVSVTLDTIDDQKFEAIKGSRFVQ</sequence>
<proteinExistence type="predicted"/>
<dbReference type="RefSeq" id="WP_140990628.1">
    <property type="nucleotide sequence ID" value="NZ_VHIQ01000005.1"/>
</dbReference>
<evidence type="ECO:0008006" key="3">
    <source>
        <dbReference type="Google" id="ProtNLM"/>
    </source>
</evidence>
<gene>
    <name evidence="1" type="ORF">FJ651_11285</name>
</gene>